<dbReference type="Proteomes" id="UP000515856">
    <property type="component" value="Chromosome"/>
</dbReference>
<accession>A0A7G9GQV7</accession>
<evidence type="ECO:0000313" key="3">
    <source>
        <dbReference type="Proteomes" id="UP000515856"/>
    </source>
</evidence>
<dbReference type="EMBL" id="CP060636">
    <property type="protein sequence ID" value="QNM13189.1"/>
    <property type="molecule type" value="Genomic_DNA"/>
</dbReference>
<sequence>MNIVLDFIMLFCSSIFFAIGIYAWRKKEPMWFFSGSEEEIKAEHFHDIEEYNHKNGMMWGMYAIFSAIPYLFYRFYLISIQSFAFSTIIIYSIGIVIMIIYWTYLHKKYTG</sequence>
<keyword evidence="1" id="KW-0812">Transmembrane</keyword>
<protein>
    <recommendedName>
        <fullName evidence="4">DUF3784 domain-containing protein</fullName>
    </recommendedName>
</protein>
<keyword evidence="1" id="KW-0472">Membrane</keyword>
<organism evidence="2 3">
    <name type="scientific">[Eubacterium] hominis</name>
    <dbReference type="NCBI Taxonomy" id="2764325"/>
    <lineage>
        <taxon>Bacteria</taxon>
        <taxon>Bacillati</taxon>
        <taxon>Bacillota</taxon>
        <taxon>Erysipelotrichia</taxon>
        <taxon>Erysipelotrichales</taxon>
        <taxon>Erysipelotrichaceae</taxon>
        <taxon>Amedibacillus</taxon>
    </lineage>
</organism>
<evidence type="ECO:0000256" key="1">
    <source>
        <dbReference type="SAM" id="Phobius"/>
    </source>
</evidence>
<feature type="transmembrane region" description="Helical" evidence="1">
    <location>
        <begin position="59"/>
        <end position="76"/>
    </location>
</feature>
<keyword evidence="3" id="KW-1185">Reference proteome</keyword>
<feature type="transmembrane region" description="Helical" evidence="1">
    <location>
        <begin position="83"/>
        <end position="104"/>
    </location>
</feature>
<proteinExistence type="predicted"/>
<dbReference type="RefSeq" id="WP_117455016.1">
    <property type="nucleotide sequence ID" value="NZ_CP060636.1"/>
</dbReference>
<dbReference type="AlphaFoldDB" id="A0A7G9GQV7"/>
<feature type="transmembrane region" description="Helical" evidence="1">
    <location>
        <begin position="7"/>
        <end position="24"/>
    </location>
</feature>
<dbReference type="KEGG" id="ehn:H9Q80_04350"/>
<evidence type="ECO:0000313" key="2">
    <source>
        <dbReference type="EMBL" id="QNM13189.1"/>
    </source>
</evidence>
<evidence type="ECO:0008006" key="4">
    <source>
        <dbReference type="Google" id="ProtNLM"/>
    </source>
</evidence>
<name>A0A7G9GQV7_9FIRM</name>
<keyword evidence="1" id="KW-1133">Transmembrane helix</keyword>
<gene>
    <name evidence="2" type="ORF">H9Q80_04350</name>
</gene>
<reference evidence="2 3" key="1">
    <citation type="submission" date="2020-08" db="EMBL/GenBank/DDBJ databases">
        <authorList>
            <person name="Liu C."/>
            <person name="Sun Q."/>
        </authorList>
    </citation>
    <scope>NUCLEOTIDE SEQUENCE [LARGE SCALE GENOMIC DNA]</scope>
    <source>
        <strain evidence="2 3">NSJ-61</strain>
    </source>
</reference>